<organism evidence="1 2">
    <name type="scientific">Taxus chinensis</name>
    <name type="common">Chinese yew</name>
    <name type="synonym">Taxus wallichiana var. chinensis</name>
    <dbReference type="NCBI Taxonomy" id="29808"/>
    <lineage>
        <taxon>Eukaryota</taxon>
        <taxon>Viridiplantae</taxon>
        <taxon>Streptophyta</taxon>
        <taxon>Embryophyta</taxon>
        <taxon>Tracheophyta</taxon>
        <taxon>Spermatophyta</taxon>
        <taxon>Pinopsida</taxon>
        <taxon>Pinidae</taxon>
        <taxon>Conifers II</taxon>
        <taxon>Cupressales</taxon>
        <taxon>Taxaceae</taxon>
        <taxon>Taxus</taxon>
    </lineage>
</organism>
<feature type="non-terminal residue" evidence="1">
    <location>
        <position position="125"/>
    </location>
</feature>
<name>A0AA38CJC2_TAXCH</name>
<sequence length="125" mass="14246">VFLPHPPCEVDQKDGEVINDDGIDDDIYMVDCSSSSQGGATSTQVISVRTAATFCDCIKQIQFFLPPHTLEFDVVQAFEIPNNEFEYLRDLMIMKYDGGIPSEEDRQLLMNVVVAQEKYYNTRRK</sequence>
<evidence type="ECO:0000313" key="2">
    <source>
        <dbReference type="Proteomes" id="UP000824469"/>
    </source>
</evidence>
<proteinExistence type="predicted"/>
<keyword evidence="2" id="KW-1185">Reference proteome</keyword>
<dbReference type="AlphaFoldDB" id="A0AA38CJC2"/>
<accession>A0AA38CJC2</accession>
<protein>
    <submittedName>
        <fullName evidence="1">Uncharacterized protein</fullName>
    </submittedName>
</protein>
<reference evidence="1 2" key="1">
    <citation type="journal article" date="2021" name="Nat. Plants">
        <title>The Taxus genome provides insights into paclitaxel biosynthesis.</title>
        <authorList>
            <person name="Xiong X."/>
            <person name="Gou J."/>
            <person name="Liao Q."/>
            <person name="Li Y."/>
            <person name="Zhou Q."/>
            <person name="Bi G."/>
            <person name="Li C."/>
            <person name="Du R."/>
            <person name="Wang X."/>
            <person name="Sun T."/>
            <person name="Guo L."/>
            <person name="Liang H."/>
            <person name="Lu P."/>
            <person name="Wu Y."/>
            <person name="Zhang Z."/>
            <person name="Ro D.K."/>
            <person name="Shang Y."/>
            <person name="Huang S."/>
            <person name="Yan J."/>
        </authorList>
    </citation>
    <scope>NUCLEOTIDE SEQUENCE [LARGE SCALE GENOMIC DNA]</scope>
    <source>
        <strain evidence="1">Ta-2019</strain>
    </source>
</reference>
<evidence type="ECO:0000313" key="1">
    <source>
        <dbReference type="EMBL" id="KAH9299803.1"/>
    </source>
</evidence>
<gene>
    <name evidence="1" type="ORF">KI387_031485</name>
</gene>
<dbReference type="EMBL" id="JAHRHJ020000010">
    <property type="protein sequence ID" value="KAH9299803.1"/>
    <property type="molecule type" value="Genomic_DNA"/>
</dbReference>
<comment type="caution">
    <text evidence="1">The sequence shown here is derived from an EMBL/GenBank/DDBJ whole genome shotgun (WGS) entry which is preliminary data.</text>
</comment>
<dbReference type="Proteomes" id="UP000824469">
    <property type="component" value="Unassembled WGS sequence"/>
</dbReference>
<feature type="non-terminal residue" evidence="1">
    <location>
        <position position="1"/>
    </location>
</feature>